<comment type="caution">
    <text evidence="1">The sequence shown here is derived from an EMBL/GenBank/DDBJ whole genome shotgun (WGS) entry which is preliminary data.</text>
</comment>
<dbReference type="AlphaFoldDB" id="A0A0W8F227"/>
<dbReference type="EMBL" id="LNQE01001600">
    <property type="protein sequence ID" value="KUG14952.1"/>
    <property type="molecule type" value="Genomic_DNA"/>
</dbReference>
<organism evidence="1">
    <name type="scientific">hydrocarbon metagenome</name>
    <dbReference type="NCBI Taxonomy" id="938273"/>
    <lineage>
        <taxon>unclassified sequences</taxon>
        <taxon>metagenomes</taxon>
        <taxon>ecological metagenomes</taxon>
    </lineage>
</organism>
<proteinExistence type="predicted"/>
<sequence>MREKGIMGSLSMFLTLMLVCSVILPSVTAEETNLSNRTISDASLAAAGYDLEIQSIFDSAADYEKDPQMEDPQEEVQFLESYVSPAQKAINAMKARQYSDEQITSVLNEHGYGWDPKTGACWKGRAPTPEEQKDIDYIRGPNYSPFTRINESFSETGKDGTRDSAAGATMNLVDENTYFGINLYMCPGDMAISSTGTFQHVVTTHVGKRKPSGADDWTEAGVARSMNDPTRQYFTYDNDEGGWKFHGTASPSASKNYKIYVTSTYESAGYVYHIWIDGSWKRSGHLYYRQTKYNCANEIWALGSNPFSHDATSSDFQNIYLYKTTGYQWWGNYPATQTYWSPDNPPYETHYMYGSSWRWLTWA</sequence>
<accession>A0A0W8F227</accession>
<evidence type="ECO:0000313" key="1">
    <source>
        <dbReference type="EMBL" id="KUG14952.1"/>
    </source>
</evidence>
<protein>
    <submittedName>
        <fullName evidence="1">Uncharacterized protein</fullName>
    </submittedName>
</protein>
<name>A0A0W8F227_9ZZZZ</name>
<reference evidence="1" key="1">
    <citation type="journal article" date="2015" name="Proc. Natl. Acad. Sci. U.S.A.">
        <title>Networks of energetic and metabolic interactions define dynamics in microbial communities.</title>
        <authorList>
            <person name="Embree M."/>
            <person name="Liu J.K."/>
            <person name="Al-Bassam M.M."/>
            <person name="Zengler K."/>
        </authorList>
    </citation>
    <scope>NUCLEOTIDE SEQUENCE</scope>
</reference>
<gene>
    <name evidence="1" type="ORF">ASZ90_015391</name>
</gene>